<protein>
    <recommendedName>
        <fullName evidence="5">Secreted protein</fullName>
    </recommendedName>
</protein>
<dbReference type="STRING" id="882086.SacxiDRAFT_1037"/>
<accession>I0UZJ5</accession>
<feature type="signal peptide" evidence="2">
    <location>
        <begin position="1"/>
        <end position="48"/>
    </location>
</feature>
<reference evidence="3 4" key="1">
    <citation type="submission" date="2012-01" db="EMBL/GenBank/DDBJ databases">
        <title>Improved High-Quality Draft sequence of Saccharomonospora xinjiangensis XJ-54.</title>
        <authorList>
            <consortium name="US DOE Joint Genome Institute"/>
            <person name="Lucas S."/>
            <person name="Han J."/>
            <person name="Lapidus A."/>
            <person name="Cheng J.-F."/>
            <person name="Goodwin L."/>
            <person name="Pitluck S."/>
            <person name="Peters L."/>
            <person name="Mikhailova N."/>
            <person name="Teshima H."/>
            <person name="Detter J.C."/>
            <person name="Han C."/>
            <person name="Tapia R."/>
            <person name="Land M."/>
            <person name="Hauser L."/>
            <person name="Kyrpides N."/>
            <person name="Ivanova N."/>
            <person name="Pagani I."/>
            <person name="Brambilla E.-M."/>
            <person name="Klenk H.-P."/>
            <person name="Woyke T."/>
        </authorList>
    </citation>
    <scope>NUCLEOTIDE SEQUENCE [LARGE SCALE GENOMIC DNA]</scope>
    <source>
        <strain evidence="3 4">XJ-54</strain>
    </source>
</reference>
<evidence type="ECO:0000313" key="4">
    <source>
        <dbReference type="Proteomes" id="UP000004691"/>
    </source>
</evidence>
<dbReference type="OrthoDB" id="4461339at2"/>
<evidence type="ECO:0008006" key="5">
    <source>
        <dbReference type="Google" id="ProtNLM"/>
    </source>
</evidence>
<evidence type="ECO:0000256" key="2">
    <source>
        <dbReference type="SAM" id="SignalP"/>
    </source>
</evidence>
<dbReference type="EMBL" id="JH636049">
    <property type="protein sequence ID" value="EID53298.1"/>
    <property type="molecule type" value="Genomic_DNA"/>
</dbReference>
<gene>
    <name evidence="3" type="ORF">SacxiDRAFT_1037</name>
</gene>
<keyword evidence="4" id="KW-1185">Reference proteome</keyword>
<proteinExistence type="predicted"/>
<dbReference type="AlphaFoldDB" id="I0UZJ5"/>
<dbReference type="Proteomes" id="UP000004691">
    <property type="component" value="Unassembled WGS sequence"/>
</dbReference>
<feature type="chain" id="PRO_5003634481" description="Secreted protein" evidence="2">
    <location>
        <begin position="49"/>
        <end position="333"/>
    </location>
</feature>
<dbReference type="RefSeq" id="WP_006237416.1">
    <property type="nucleotide sequence ID" value="NZ_JH636049.1"/>
</dbReference>
<dbReference type="HOGENOM" id="CLU_080913_0_0_11"/>
<feature type="region of interest" description="Disordered" evidence="1">
    <location>
        <begin position="1"/>
        <end position="25"/>
    </location>
</feature>
<evidence type="ECO:0000313" key="3">
    <source>
        <dbReference type="EMBL" id="EID53298.1"/>
    </source>
</evidence>
<dbReference type="eggNOG" id="ENOG502Z9V8">
    <property type="taxonomic scope" value="Bacteria"/>
</dbReference>
<keyword evidence="2" id="KW-0732">Signal</keyword>
<sequence length="333" mass="33706">MRRASTLGEQRRGSRASRSGRGGKGGRLAAAAALVAAGLAATAAPAVADDAGALSTPAGHWAPFDRCPVDDPAMLAADGVEKAALCLASSADSGTMVIGDKTVPVAGTNLQMGLLGDGVNYTSVSPEGAGIEADPVTVPGGLLNLMCPSDIPVLTALCEKAADSRLNRVVATVEPAGTPRDFSLVAGLSAGQPIVTLPVKIRLDNPLLGSSCHLGSENDPILLRPRNVSQPTLTLTRYAPDGTTQAGGPMSNIELSGADQLDDSFTVPKANGCGFLGALDWAVNAQLGLPSPAGANSLVRTAAVTTTGGFYTPSAFAPDQGRLLSEYWHAATR</sequence>
<evidence type="ECO:0000256" key="1">
    <source>
        <dbReference type="SAM" id="MobiDB-lite"/>
    </source>
</evidence>
<organism evidence="3 4">
    <name type="scientific">Saccharomonospora xinjiangensis XJ-54</name>
    <dbReference type="NCBI Taxonomy" id="882086"/>
    <lineage>
        <taxon>Bacteria</taxon>
        <taxon>Bacillati</taxon>
        <taxon>Actinomycetota</taxon>
        <taxon>Actinomycetes</taxon>
        <taxon>Pseudonocardiales</taxon>
        <taxon>Pseudonocardiaceae</taxon>
        <taxon>Saccharomonospora</taxon>
    </lineage>
</organism>
<name>I0UZJ5_9PSEU</name>